<dbReference type="SUPFAM" id="SSF53300">
    <property type="entry name" value="vWA-like"/>
    <property type="match status" value="1"/>
</dbReference>
<sequence length="442" mass="49066">MGGFKDRIGRLIDKFCNLKLKVKLHARIDELLRLELNGEDLVLDPDLQDKAFDLATEEVSDRMAAMFAKELVKQLKVVMERDGLGRNEREGRSGRLKGRARKEARARDPASRNRPANEGNRMGATDNSGRNHAGAGAGQAYPSDDPGSVPAAPAHEDPEPEFLFNASEIHDHLSDFISKLGPFEFDQDEIQRIAAKVETDGDAIRKMLDLEPDDIKGLAAISLYDIVFLCDDSGSMKIGDRIPALIKTLQSVSAWATLLEPTGIALRFLNYSGDMNGGFDNLKSQEKIADMVYNIPLGKFTKLGTMLQEKVLQYRAGRGKPLIVVIITDGEPDQEDEDCLRDSIVDCKTRLEEQGKQAGMIFIIFQVGRSKEAQIFLNNLGDDEEVNDLVYRSSQKVDDVIRNLEGPIGNVRSDTGKDYKKYKRYVSSDLFITFDCAVSGAS</sequence>
<dbReference type="PANTHER" id="PTHR34706:SF1">
    <property type="entry name" value="VWFA DOMAIN-CONTAINING PROTEIN"/>
    <property type="match status" value="1"/>
</dbReference>
<proteinExistence type="predicted"/>
<keyword evidence="4" id="KW-1185">Reference proteome</keyword>
<feature type="compositionally biased region" description="Basic and acidic residues" evidence="1">
    <location>
        <begin position="101"/>
        <end position="111"/>
    </location>
</feature>
<dbReference type="InterPro" id="IPR036465">
    <property type="entry name" value="vWFA_dom_sf"/>
</dbReference>
<dbReference type="OrthoDB" id="2142040at2759"/>
<evidence type="ECO:0000313" key="4">
    <source>
        <dbReference type="Proteomes" id="UP000700596"/>
    </source>
</evidence>
<comment type="caution">
    <text evidence="3">The sequence shown here is derived from an EMBL/GenBank/DDBJ whole genome shotgun (WGS) entry which is preliminary data.</text>
</comment>
<dbReference type="InterPro" id="IPR002035">
    <property type="entry name" value="VWF_A"/>
</dbReference>
<dbReference type="PROSITE" id="PS50234">
    <property type="entry name" value="VWFA"/>
    <property type="match status" value="1"/>
</dbReference>
<dbReference type="PANTHER" id="PTHR34706">
    <property type="entry name" value="SLR1338 PROTEIN"/>
    <property type="match status" value="1"/>
</dbReference>
<feature type="region of interest" description="Disordered" evidence="1">
    <location>
        <begin position="86"/>
        <end position="158"/>
    </location>
</feature>
<dbReference type="AlphaFoldDB" id="A0A9P9D4G3"/>
<organism evidence="3 4">
    <name type="scientific">Dendryphion nanum</name>
    <dbReference type="NCBI Taxonomy" id="256645"/>
    <lineage>
        <taxon>Eukaryota</taxon>
        <taxon>Fungi</taxon>
        <taxon>Dikarya</taxon>
        <taxon>Ascomycota</taxon>
        <taxon>Pezizomycotina</taxon>
        <taxon>Dothideomycetes</taxon>
        <taxon>Pleosporomycetidae</taxon>
        <taxon>Pleosporales</taxon>
        <taxon>Torulaceae</taxon>
        <taxon>Dendryphion</taxon>
    </lineage>
</organism>
<accession>A0A9P9D4G3</accession>
<protein>
    <recommendedName>
        <fullName evidence="2">VWFA domain-containing protein</fullName>
    </recommendedName>
</protein>
<dbReference type="Pfam" id="PF00092">
    <property type="entry name" value="VWA"/>
    <property type="match status" value="1"/>
</dbReference>
<evidence type="ECO:0000256" key="1">
    <source>
        <dbReference type="SAM" id="MobiDB-lite"/>
    </source>
</evidence>
<dbReference type="Proteomes" id="UP000700596">
    <property type="component" value="Unassembled WGS sequence"/>
</dbReference>
<feature type="domain" description="VWFA" evidence="2">
    <location>
        <begin position="225"/>
        <end position="408"/>
    </location>
</feature>
<gene>
    <name evidence="3" type="ORF">B0J11DRAFT_597874</name>
</gene>
<reference evidence="3" key="1">
    <citation type="journal article" date="2021" name="Nat. Commun.">
        <title>Genetic determinants of endophytism in the Arabidopsis root mycobiome.</title>
        <authorList>
            <person name="Mesny F."/>
            <person name="Miyauchi S."/>
            <person name="Thiergart T."/>
            <person name="Pickel B."/>
            <person name="Atanasova L."/>
            <person name="Karlsson M."/>
            <person name="Huettel B."/>
            <person name="Barry K.W."/>
            <person name="Haridas S."/>
            <person name="Chen C."/>
            <person name="Bauer D."/>
            <person name="Andreopoulos W."/>
            <person name="Pangilinan J."/>
            <person name="LaButti K."/>
            <person name="Riley R."/>
            <person name="Lipzen A."/>
            <person name="Clum A."/>
            <person name="Drula E."/>
            <person name="Henrissat B."/>
            <person name="Kohler A."/>
            <person name="Grigoriev I.V."/>
            <person name="Martin F.M."/>
            <person name="Hacquard S."/>
        </authorList>
    </citation>
    <scope>NUCLEOTIDE SEQUENCE</scope>
    <source>
        <strain evidence="3">MPI-CAGE-CH-0243</strain>
    </source>
</reference>
<dbReference type="EMBL" id="JAGMWT010000021">
    <property type="protein sequence ID" value="KAH7112506.1"/>
    <property type="molecule type" value="Genomic_DNA"/>
</dbReference>
<evidence type="ECO:0000313" key="3">
    <source>
        <dbReference type="EMBL" id="KAH7112506.1"/>
    </source>
</evidence>
<dbReference type="Gene3D" id="3.40.50.410">
    <property type="entry name" value="von Willebrand factor, type A domain"/>
    <property type="match status" value="1"/>
</dbReference>
<evidence type="ECO:0000259" key="2">
    <source>
        <dbReference type="PROSITE" id="PS50234"/>
    </source>
</evidence>
<name>A0A9P9D4G3_9PLEO</name>